<comment type="caution">
    <text evidence="2">The sequence shown here is derived from an EMBL/GenBank/DDBJ whole genome shotgun (WGS) entry which is preliminary data.</text>
</comment>
<evidence type="ECO:0000313" key="3">
    <source>
        <dbReference type="Proteomes" id="UP000576209"/>
    </source>
</evidence>
<dbReference type="SUPFAM" id="SSF160631">
    <property type="entry name" value="SMI1/KNR4-like"/>
    <property type="match status" value="1"/>
</dbReference>
<dbReference type="InterPro" id="IPR018958">
    <property type="entry name" value="Knr4/Smi1-like_dom"/>
</dbReference>
<dbReference type="InterPro" id="IPR037883">
    <property type="entry name" value="Knr4/Smi1-like_sf"/>
</dbReference>
<evidence type="ECO:0000259" key="1">
    <source>
        <dbReference type="SMART" id="SM00860"/>
    </source>
</evidence>
<sequence length="152" mass="17282">MKIKNSGPKLDKSAVDQLASRLNCRLPKAYVDFLLKHNGGTPEDDLVLDLNQDHWEEVILARFQVYYLSGEAYGIEQILENKGDLFPAGAVPCASDPGGNYFLILTRHGGGVYFWDHEHESQEKKKELTEYENLYFIAPDFDSFLDKLRQAA</sequence>
<protein>
    <recommendedName>
        <fullName evidence="1">Knr4/Smi1-like domain-containing protein</fullName>
    </recommendedName>
</protein>
<gene>
    <name evidence="2" type="ORF">GGR28_002333</name>
</gene>
<dbReference type="Gene3D" id="3.40.1580.10">
    <property type="entry name" value="SMI1/KNR4-like"/>
    <property type="match status" value="1"/>
</dbReference>
<name>A0A840ECJ9_9BACT</name>
<feature type="domain" description="Knr4/Smi1-like" evidence="1">
    <location>
        <begin position="9"/>
        <end position="147"/>
    </location>
</feature>
<dbReference type="AlphaFoldDB" id="A0A840ECJ9"/>
<dbReference type="SMART" id="SM00860">
    <property type="entry name" value="SMI1_KNR4"/>
    <property type="match status" value="1"/>
</dbReference>
<dbReference type="EMBL" id="JACIFF010000005">
    <property type="protein sequence ID" value="MBB4079708.1"/>
    <property type="molecule type" value="Genomic_DNA"/>
</dbReference>
<dbReference type="Proteomes" id="UP000576209">
    <property type="component" value="Unassembled WGS sequence"/>
</dbReference>
<accession>A0A840ECJ9</accession>
<reference evidence="2 3" key="1">
    <citation type="submission" date="2020-08" db="EMBL/GenBank/DDBJ databases">
        <title>Genomic Encyclopedia of Type Strains, Phase IV (KMG-IV): sequencing the most valuable type-strain genomes for metagenomic binning, comparative biology and taxonomic classification.</title>
        <authorList>
            <person name="Goeker M."/>
        </authorList>
    </citation>
    <scope>NUCLEOTIDE SEQUENCE [LARGE SCALE GENOMIC DNA]</scope>
    <source>
        <strain evidence="2 3">DSM 105137</strain>
    </source>
</reference>
<keyword evidence="3" id="KW-1185">Reference proteome</keyword>
<organism evidence="2 3">
    <name type="scientific">Neolewinella aquimaris</name>
    <dbReference type="NCBI Taxonomy" id="1835722"/>
    <lineage>
        <taxon>Bacteria</taxon>
        <taxon>Pseudomonadati</taxon>
        <taxon>Bacteroidota</taxon>
        <taxon>Saprospiria</taxon>
        <taxon>Saprospirales</taxon>
        <taxon>Lewinellaceae</taxon>
        <taxon>Neolewinella</taxon>
    </lineage>
</organism>
<proteinExistence type="predicted"/>
<dbReference type="Pfam" id="PF09346">
    <property type="entry name" value="SMI1_KNR4"/>
    <property type="match status" value="1"/>
</dbReference>
<dbReference type="RefSeq" id="WP_183495939.1">
    <property type="nucleotide sequence ID" value="NZ_JACIFF010000005.1"/>
</dbReference>
<evidence type="ECO:0000313" key="2">
    <source>
        <dbReference type="EMBL" id="MBB4079708.1"/>
    </source>
</evidence>